<sequence>MKIFVRFLVALLLLGAIFGGIFGYKFLVQFQPPEGAGEPRPANITAAEVETLEWRGQRSAVGGLTAVDRVNVSTEAAGTIDVIRFDSGDAVSEGDVLIELDKSVDNAELAGLETEAELARIEFERAEDLLPRRAISQSEFDVARARLDSAEAAVQTQQARIRQKTIEAPFDGLLGLREVSVGQFLSPGSSIVELRQLDPIYADFTLPERFLSDVETGQSIRVSTGAYGDETFEGEITAIESGVSPETRSVPIRATLENPEGRLRPGMFARVTILEPMTREVATIPSTAVSFNTYGDFAIRINETDEGLTTERVQIETGETRDGRVEVTQGLEPGDRVVGAGLVKVRPGQPVTIDETMTLDPDEVSGR</sequence>
<dbReference type="Pfam" id="PF25876">
    <property type="entry name" value="HH_MFP_RND"/>
    <property type="match status" value="1"/>
</dbReference>
<dbReference type="Proteomes" id="UP000315400">
    <property type="component" value="Unassembled WGS sequence"/>
</dbReference>
<dbReference type="InterPro" id="IPR058792">
    <property type="entry name" value="Beta-barrel_RND_2"/>
</dbReference>
<comment type="similarity">
    <text evidence="2">Belongs to the membrane fusion protein (MFP) (TC 8.A.1) family.</text>
</comment>
<feature type="domain" description="Multidrug resistance protein MdtA-like C-terminal permuted SH3" evidence="8">
    <location>
        <begin position="282"/>
        <end position="341"/>
    </location>
</feature>
<evidence type="ECO:0000259" key="5">
    <source>
        <dbReference type="Pfam" id="PF25876"/>
    </source>
</evidence>
<dbReference type="GO" id="GO:1990281">
    <property type="term" value="C:efflux pump complex"/>
    <property type="evidence" value="ECO:0007669"/>
    <property type="project" value="TreeGrafter"/>
</dbReference>
<evidence type="ECO:0000313" key="9">
    <source>
        <dbReference type="EMBL" id="TQF00426.1"/>
    </source>
</evidence>
<dbReference type="PANTHER" id="PTHR30469:SF11">
    <property type="entry name" value="BLL4320 PROTEIN"/>
    <property type="match status" value="1"/>
</dbReference>
<dbReference type="InterPro" id="IPR058624">
    <property type="entry name" value="MdtA-like_HH"/>
</dbReference>
<dbReference type="PANTHER" id="PTHR30469">
    <property type="entry name" value="MULTIDRUG RESISTANCE PROTEIN MDTA"/>
    <property type="match status" value="1"/>
</dbReference>
<keyword evidence="4" id="KW-0175">Coiled coil</keyword>
<dbReference type="InterPro" id="IPR058627">
    <property type="entry name" value="MdtA-like_C"/>
</dbReference>
<dbReference type="Pfam" id="PF25967">
    <property type="entry name" value="RND-MFP_C"/>
    <property type="match status" value="1"/>
</dbReference>
<evidence type="ECO:0000256" key="4">
    <source>
        <dbReference type="SAM" id="Coils"/>
    </source>
</evidence>
<dbReference type="AlphaFoldDB" id="A0A540VUK1"/>
<dbReference type="InterPro" id="IPR006143">
    <property type="entry name" value="RND_pump_MFP"/>
</dbReference>
<feature type="domain" description="CusB-like beta-barrel" evidence="7">
    <location>
        <begin position="203"/>
        <end position="273"/>
    </location>
</feature>
<dbReference type="GO" id="GO:0015562">
    <property type="term" value="F:efflux transmembrane transporter activity"/>
    <property type="evidence" value="ECO:0007669"/>
    <property type="project" value="TreeGrafter"/>
</dbReference>
<dbReference type="Gene3D" id="2.40.30.170">
    <property type="match status" value="1"/>
</dbReference>
<evidence type="ECO:0000259" key="8">
    <source>
        <dbReference type="Pfam" id="PF25967"/>
    </source>
</evidence>
<dbReference type="InterPro" id="IPR058625">
    <property type="entry name" value="MdtA-like_BSH"/>
</dbReference>
<evidence type="ECO:0000256" key="2">
    <source>
        <dbReference type="ARBA" id="ARBA00009477"/>
    </source>
</evidence>
<dbReference type="RefSeq" id="WP_222519098.1">
    <property type="nucleotide sequence ID" value="NZ_MBFX01000003.1"/>
</dbReference>
<evidence type="ECO:0000256" key="3">
    <source>
        <dbReference type="ARBA" id="ARBA00022448"/>
    </source>
</evidence>
<feature type="domain" description="Multidrug resistance protein MdtA-like barrel-sandwich hybrid" evidence="6">
    <location>
        <begin position="70"/>
        <end position="189"/>
    </location>
</feature>
<reference evidence="9 10" key="1">
    <citation type="submission" date="2019-06" db="EMBL/GenBank/DDBJ databases">
        <title>Metagenome assembled Genome of Spiribacter salinus SL48-SHIP from the microbial mat of Salt Lake 48 (Novosibirsk region, Russia).</title>
        <authorList>
            <person name="Shipova A."/>
            <person name="Rozanov A.S."/>
            <person name="Bryanskaya A.V."/>
            <person name="Peltek S.E."/>
        </authorList>
    </citation>
    <scope>NUCLEOTIDE SEQUENCE [LARGE SCALE GENOMIC DNA]</scope>
    <source>
        <strain evidence="9">SL48-SHIP-2</strain>
    </source>
</reference>
<feature type="domain" description="Multidrug resistance protein MdtA-like alpha-helical hairpin" evidence="5">
    <location>
        <begin position="106"/>
        <end position="165"/>
    </location>
</feature>
<dbReference type="Gene3D" id="1.10.287.470">
    <property type="entry name" value="Helix hairpin bin"/>
    <property type="match status" value="1"/>
</dbReference>
<comment type="subcellular location">
    <subcellularLocation>
        <location evidence="1">Cell envelope</location>
    </subcellularLocation>
</comment>
<dbReference type="SUPFAM" id="SSF111369">
    <property type="entry name" value="HlyD-like secretion proteins"/>
    <property type="match status" value="1"/>
</dbReference>
<name>A0A540VUK1_9GAMM</name>
<gene>
    <name evidence="9" type="ORF">FKY71_03410</name>
</gene>
<proteinExistence type="inferred from homology"/>
<dbReference type="Gene3D" id="2.40.420.20">
    <property type="match status" value="1"/>
</dbReference>
<protein>
    <submittedName>
        <fullName evidence="9">Efflux RND transporter periplasmic adaptor subunit</fullName>
    </submittedName>
</protein>
<dbReference type="Pfam" id="PF25954">
    <property type="entry name" value="Beta-barrel_RND_2"/>
    <property type="match status" value="1"/>
</dbReference>
<accession>A0A540VUK1</accession>
<keyword evidence="3" id="KW-0813">Transport</keyword>
<evidence type="ECO:0000313" key="10">
    <source>
        <dbReference type="Proteomes" id="UP000315400"/>
    </source>
</evidence>
<evidence type="ECO:0000259" key="6">
    <source>
        <dbReference type="Pfam" id="PF25917"/>
    </source>
</evidence>
<dbReference type="Gene3D" id="2.40.50.100">
    <property type="match status" value="1"/>
</dbReference>
<dbReference type="FunFam" id="2.40.30.170:FF:000010">
    <property type="entry name" value="Efflux RND transporter periplasmic adaptor subunit"/>
    <property type="match status" value="1"/>
</dbReference>
<dbReference type="Pfam" id="PF25917">
    <property type="entry name" value="BSH_RND"/>
    <property type="match status" value="1"/>
</dbReference>
<dbReference type="EMBL" id="VIFK01000013">
    <property type="protein sequence ID" value="TQF00426.1"/>
    <property type="molecule type" value="Genomic_DNA"/>
</dbReference>
<feature type="coiled-coil region" evidence="4">
    <location>
        <begin position="109"/>
        <end position="167"/>
    </location>
</feature>
<dbReference type="NCBIfam" id="TIGR01730">
    <property type="entry name" value="RND_mfp"/>
    <property type="match status" value="1"/>
</dbReference>
<evidence type="ECO:0000259" key="7">
    <source>
        <dbReference type="Pfam" id="PF25954"/>
    </source>
</evidence>
<comment type="caution">
    <text evidence="9">The sequence shown here is derived from an EMBL/GenBank/DDBJ whole genome shotgun (WGS) entry which is preliminary data.</text>
</comment>
<organism evidence="9 10">
    <name type="scientific">Spiribacter salinus</name>
    <dbReference type="NCBI Taxonomy" id="1335746"/>
    <lineage>
        <taxon>Bacteria</taxon>
        <taxon>Pseudomonadati</taxon>
        <taxon>Pseudomonadota</taxon>
        <taxon>Gammaproteobacteria</taxon>
        <taxon>Chromatiales</taxon>
        <taxon>Ectothiorhodospiraceae</taxon>
        <taxon>Spiribacter</taxon>
    </lineage>
</organism>
<dbReference type="STRING" id="1260251.SPISAL_08025"/>
<evidence type="ECO:0000256" key="1">
    <source>
        <dbReference type="ARBA" id="ARBA00004196"/>
    </source>
</evidence>